<evidence type="ECO:0000313" key="2">
    <source>
        <dbReference type="Proteomes" id="UP000691718"/>
    </source>
</evidence>
<protein>
    <submittedName>
        <fullName evidence="1">(apollo) hypothetical protein</fullName>
    </submittedName>
</protein>
<gene>
    <name evidence="1" type="ORF">PAPOLLO_LOCUS5517</name>
</gene>
<proteinExistence type="predicted"/>
<keyword evidence="2" id="KW-1185">Reference proteome</keyword>
<name>A0A8S3WFH8_PARAO</name>
<accession>A0A8S3WFH8</accession>
<dbReference type="AlphaFoldDB" id="A0A8S3WFH8"/>
<evidence type="ECO:0000313" key="1">
    <source>
        <dbReference type="EMBL" id="CAG4956357.1"/>
    </source>
</evidence>
<comment type="caution">
    <text evidence="1">The sequence shown here is derived from an EMBL/GenBank/DDBJ whole genome shotgun (WGS) entry which is preliminary data.</text>
</comment>
<organism evidence="1 2">
    <name type="scientific">Parnassius apollo</name>
    <name type="common">Apollo butterfly</name>
    <name type="synonym">Papilio apollo</name>
    <dbReference type="NCBI Taxonomy" id="110799"/>
    <lineage>
        <taxon>Eukaryota</taxon>
        <taxon>Metazoa</taxon>
        <taxon>Ecdysozoa</taxon>
        <taxon>Arthropoda</taxon>
        <taxon>Hexapoda</taxon>
        <taxon>Insecta</taxon>
        <taxon>Pterygota</taxon>
        <taxon>Neoptera</taxon>
        <taxon>Endopterygota</taxon>
        <taxon>Lepidoptera</taxon>
        <taxon>Glossata</taxon>
        <taxon>Ditrysia</taxon>
        <taxon>Papilionoidea</taxon>
        <taxon>Papilionidae</taxon>
        <taxon>Parnassiinae</taxon>
        <taxon>Parnassini</taxon>
        <taxon>Parnassius</taxon>
        <taxon>Parnassius</taxon>
    </lineage>
</organism>
<sequence length="101" mass="11691">MGKKKRTNIPPHGQLADIDIIKDLINFNLSDFEDEGRYYGDHLYVSQQEAIPPVEEEELNESDDVPLSSLRVEPQSLRNDSIRWKLTESFDFTPDNDQLNV</sequence>
<reference evidence="1" key="1">
    <citation type="submission" date="2021-04" db="EMBL/GenBank/DDBJ databases">
        <authorList>
            <person name="Tunstrom K."/>
        </authorList>
    </citation>
    <scope>NUCLEOTIDE SEQUENCE</scope>
</reference>
<dbReference type="OrthoDB" id="7465174at2759"/>
<dbReference type="EMBL" id="CAJQZP010000315">
    <property type="protein sequence ID" value="CAG4956357.1"/>
    <property type="molecule type" value="Genomic_DNA"/>
</dbReference>
<dbReference type="Proteomes" id="UP000691718">
    <property type="component" value="Unassembled WGS sequence"/>
</dbReference>